<dbReference type="RefSeq" id="WP_013759081.1">
    <property type="nucleotide sequence ID" value="NC_015500.1"/>
</dbReference>
<gene>
    <name evidence="10" type="primary">murJ</name>
    <name evidence="12" type="ordered locus">Trebr_1959</name>
</gene>
<dbReference type="GO" id="GO:0034204">
    <property type="term" value="P:lipid translocation"/>
    <property type="evidence" value="ECO:0007669"/>
    <property type="project" value="TreeGrafter"/>
</dbReference>
<comment type="similarity">
    <text evidence="9 10 11">Belongs to the MurJ/MviN family.</text>
</comment>
<dbReference type="NCBIfam" id="TIGR01695">
    <property type="entry name" value="murJ_mviN"/>
    <property type="match status" value="1"/>
</dbReference>
<feature type="transmembrane region" description="Helical" evidence="10">
    <location>
        <begin position="285"/>
        <end position="303"/>
    </location>
</feature>
<dbReference type="eggNOG" id="COG0728">
    <property type="taxonomic scope" value="Bacteria"/>
</dbReference>
<dbReference type="PANTHER" id="PTHR47019">
    <property type="entry name" value="LIPID II FLIPPASE MURJ"/>
    <property type="match status" value="1"/>
</dbReference>
<evidence type="ECO:0000256" key="3">
    <source>
        <dbReference type="ARBA" id="ARBA00022692"/>
    </source>
</evidence>
<dbReference type="CDD" id="cd13123">
    <property type="entry name" value="MATE_MurJ_like"/>
    <property type="match status" value="1"/>
</dbReference>
<dbReference type="PIRSF" id="PIRSF002869">
    <property type="entry name" value="MviN"/>
    <property type="match status" value="1"/>
</dbReference>
<proteinExistence type="inferred from homology"/>
<name>F4LJD2_TREBD</name>
<evidence type="ECO:0000256" key="9">
    <source>
        <dbReference type="ARBA" id="ARBA00061532"/>
    </source>
</evidence>
<dbReference type="InterPro" id="IPR004268">
    <property type="entry name" value="MurJ"/>
</dbReference>
<keyword evidence="6 10" id="KW-1133">Transmembrane helix</keyword>
<dbReference type="GO" id="GO:0009252">
    <property type="term" value="P:peptidoglycan biosynthetic process"/>
    <property type="evidence" value="ECO:0007669"/>
    <property type="project" value="UniProtKB-UniRule"/>
</dbReference>
<keyword evidence="10 11" id="KW-0813">Transport</keyword>
<evidence type="ECO:0000256" key="4">
    <source>
        <dbReference type="ARBA" id="ARBA00022960"/>
    </source>
</evidence>
<feature type="transmembrane region" description="Helical" evidence="10">
    <location>
        <begin position="164"/>
        <end position="186"/>
    </location>
</feature>
<feature type="transmembrane region" description="Helical" evidence="10">
    <location>
        <begin position="35"/>
        <end position="53"/>
    </location>
</feature>
<keyword evidence="2 10" id="KW-1003">Cell membrane</keyword>
<feature type="transmembrane region" description="Helical" evidence="10">
    <location>
        <begin position="495"/>
        <end position="514"/>
    </location>
</feature>
<feature type="transmembrane region" description="Helical" evidence="10">
    <location>
        <begin position="136"/>
        <end position="158"/>
    </location>
</feature>
<dbReference type="KEGG" id="tbe:Trebr_1959"/>
<keyword evidence="3 10" id="KW-0812">Transmembrane</keyword>
<keyword evidence="4 10" id="KW-0133">Cell shape</keyword>
<dbReference type="AlphaFoldDB" id="F4LJD2"/>
<dbReference type="Pfam" id="PF03023">
    <property type="entry name" value="MurJ"/>
    <property type="match status" value="1"/>
</dbReference>
<sequence length="539" mass="58159">MKNSGKKSLVAAGLKLSVLTLGSRLLGLIRESTKAAFLGTSALADAFGIAFMIPNLFRRLFAENSISVAFIPTFKAYLEDARTPEKQAEVKQFVSATCTLVSFLTAAVVVAGICVTPLIIPFFYKDAAPDVMAETVLLTRIMFPYLFVISIAAFFQGILNGLKIFSPSGFTPILFNLIVIASTYWLSPFTANPARAMAIGVLAGGTVQALFQLPFVVKNGWTFSLTGLKKAFTNEGTRKVMRLVGPTIVGMAAYQLNDVVSTALAGNAGTGIVSSLQYSLRLQELILGIFAVSIGTVILPDLSGLAKRREWGQFNTMLTQALRIIALITVPITFFSLITGENIITLIYKSNSFTDESVRLTLEAFRFHITGLFFVAINRIISPAFYAQGNTKAPTAAGLIGFAANIALALLLVKPMAGGGIALALTVASIVNTVFLFIFLAKTETIEVLHVVTKTLLYTVRIAVFSFIAAVPVYFLKPALFSLFADRNRFVAQGVPLVLGALLFALIGVFLLVITRDPVVSLITAKFRRKTTANERSVR</sequence>
<reference evidence="13" key="1">
    <citation type="submission" date="2011-04" db="EMBL/GenBank/DDBJ databases">
        <title>The complete genome of Treponema brennaborense DSM 12168.</title>
        <authorList>
            <person name="Lucas S."/>
            <person name="Han J."/>
            <person name="Lapidus A."/>
            <person name="Bruce D."/>
            <person name="Goodwin L."/>
            <person name="Pitluck S."/>
            <person name="Peters L."/>
            <person name="Kyrpides N."/>
            <person name="Mavromatis K."/>
            <person name="Ivanova N."/>
            <person name="Mikhailova N."/>
            <person name="Pagani I."/>
            <person name="Teshima H."/>
            <person name="Detter J.C."/>
            <person name="Tapia R."/>
            <person name="Han C."/>
            <person name="Land M."/>
            <person name="Hauser L."/>
            <person name="Markowitz V."/>
            <person name="Cheng J.-F."/>
            <person name="Hugenholtz P."/>
            <person name="Woyke T."/>
            <person name="Wu D."/>
            <person name="Gronow S."/>
            <person name="Wellnitz S."/>
            <person name="Brambilla E."/>
            <person name="Klenk H.-P."/>
            <person name="Eisen J.A."/>
        </authorList>
    </citation>
    <scope>NUCLEOTIDE SEQUENCE [LARGE SCALE GENOMIC DNA]</scope>
    <source>
        <strain evidence="13">DSM 12168 / CIP 105900 / DD5/3</strain>
    </source>
</reference>
<dbReference type="InterPro" id="IPR051050">
    <property type="entry name" value="Lipid_II_flippase_MurJ/MviN"/>
</dbReference>
<evidence type="ECO:0000256" key="6">
    <source>
        <dbReference type="ARBA" id="ARBA00022989"/>
    </source>
</evidence>
<evidence type="ECO:0000256" key="1">
    <source>
        <dbReference type="ARBA" id="ARBA00004651"/>
    </source>
</evidence>
<protein>
    <recommendedName>
        <fullName evidence="10">Probable lipid II flippase MurJ</fullName>
    </recommendedName>
</protein>
<organism evidence="12 13">
    <name type="scientific">Treponema brennaborense (strain DSM 12168 / CIP 105900 / DD5/3)</name>
    <dbReference type="NCBI Taxonomy" id="906968"/>
    <lineage>
        <taxon>Bacteria</taxon>
        <taxon>Pseudomonadati</taxon>
        <taxon>Spirochaetota</taxon>
        <taxon>Spirochaetia</taxon>
        <taxon>Spirochaetales</taxon>
        <taxon>Treponemataceae</taxon>
        <taxon>Treponema</taxon>
    </lineage>
</organism>
<accession>F4LJD2</accession>
<evidence type="ECO:0000256" key="7">
    <source>
        <dbReference type="ARBA" id="ARBA00023136"/>
    </source>
</evidence>
<dbReference type="PRINTS" id="PR01806">
    <property type="entry name" value="VIRFACTRMVIN"/>
</dbReference>
<keyword evidence="7 10" id="KW-0472">Membrane</keyword>
<feature type="transmembrane region" description="Helical" evidence="10">
    <location>
        <begin position="198"/>
        <end position="217"/>
    </location>
</feature>
<feature type="transmembrane region" description="Helical" evidence="10">
    <location>
        <begin position="455"/>
        <end position="475"/>
    </location>
</feature>
<comment type="function">
    <text evidence="8 10 11">Involved in peptidoglycan biosynthesis. Transports lipid-linked peptidoglycan precursors from the inner to the outer leaflet of the cytoplasmic membrane.</text>
</comment>
<dbReference type="OrthoDB" id="9804143at2"/>
<dbReference type="GO" id="GO:0071555">
    <property type="term" value="P:cell wall organization"/>
    <property type="evidence" value="ECO:0007669"/>
    <property type="project" value="UniProtKB-UniRule"/>
</dbReference>
<evidence type="ECO:0000256" key="8">
    <source>
        <dbReference type="ARBA" id="ARBA00060041"/>
    </source>
</evidence>
<keyword evidence="5 10" id="KW-0573">Peptidoglycan synthesis</keyword>
<dbReference type="GO" id="GO:0008360">
    <property type="term" value="P:regulation of cell shape"/>
    <property type="evidence" value="ECO:0007669"/>
    <property type="project" value="UniProtKB-UniRule"/>
</dbReference>
<feature type="transmembrane region" description="Helical" evidence="10">
    <location>
        <begin position="419"/>
        <end position="443"/>
    </location>
</feature>
<evidence type="ECO:0000256" key="2">
    <source>
        <dbReference type="ARBA" id="ARBA00022475"/>
    </source>
</evidence>
<keyword evidence="13" id="KW-1185">Reference proteome</keyword>
<dbReference type="PANTHER" id="PTHR47019:SF1">
    <property type="entry name" value="LIPID II FLIPPASE MURJ"/>
    <property type="match status" value="1"/>
</dbReference>
<evidence type="ECO:0000256" key="5">
    <source>
        <dbReference type="ARBA" id="ARBA00022984"/>
    </source>
</evidence>
<comment type="subcellular location">
    <subcellularLocation>
        <location evidence="10">Cell inner membrane</location>
        <topology evidence="10">Multi-pass membrane protein</topology>
    </subcellularLocation>
    <subcellularLocation>
        <location evidence="1">Cell membrane</location>
        <topology evidence="1">Multi-pass membrane protein</topology>
    </subcellularLocation>
</comment>
<dbReference type="HAMAP" id="MF_02078">
    <property type="entry name" value="MurJ_MviN"/>
    <property type="match status" value="1"/>
</dbReference>
<dbReference type="UniPathway" id="UPA00219"/>
<feature type="transmembrane region" description="Helical" evidence="10">
    <location>
        <begin position="393"/>
        <end position="413"/>
    </location>
</feature>
<dbReference type="EMBL" id="CP002696">
    <property type="protein sequence ID" value="AEE17377.1"/>
    <property type="molecule type" value="Genomic_DNA"/>
</dbReference>
<comment type="pathway">
    <text evidence="10">Cell wall biogenesis; peptidoglycan biosynthesis.</text>
</comment>
<feature type="transmembrane region" description="Helical" evidence="10">
    <location>
        <begin position="93"/>
        <end position="124"/>
    </location>
</feature>
<keyword evidence="10 11" id="KW-0961">Cell wall biogenesis/degradation</keyword>
<dbReference type="GO" id="GO:0005886">
    <property type="term" value="C:plasma membrane"/>
    <property type="evidence" value="ECO:0007669"/>
    <property type="project" value="UniProtKB-SubCell"/>
</dbReference>
<evidence type="ECO:0000256" key="11">
    <source>
        <dbReference type="PIRNR" id="PIRNR002869"/>
    </source>
</evidence>
<dbReference type="HOGENOM" id="CLU_006797_5_0_12"/>
<feature type="transmembrane region" description="Helical" evidence="10">
    <location>
        <begin position="324"/>
        <end position="344"/>
    </location>
</feature>
<feature type="transmembrane region" description="Helical" evidence="10">
    <location>
        <begin position="364"/>
        <end position="381"/>
    </location>
</feature>
<evidence type="ECO:0000313" key="13">
    <source>
        <dbReference type="Proteomes" id="UP000006546"/>
    </source>
</evidence>
<dbReference type="STRING" id="906968.Trebr_1959"/>
<evidence type="ECO:0000256" key="10">
    <source>
        <dbReference type="HAMAP-Rule" id="MF_02078"/>
    </source>
</evidence>
<dbReference type="GO" id="GO:0015648">
    <property type="term" value="F:lipid-linked peptidoglycan transporter activity"/>
    <property type="evidence" value="ECO:0007669"/>
    <property type="project" value="UniProtKB-UniRule"/>
</dbReference>
<keyword evidence="10" id="KW-0997">Cell inner membrane</keyword>
<evidence type="ECO:0000313" key="12">
    <source>
        <dbReference type="EMBL" id="AEE17377.1"/>
    </source>
</evidence>
<dbReference type="Proteomes" id="UP000006546">
    <property type="component" value="Chromosome"/>
</dbReference>